<evidence type="ECO:0000259" key="2">
    <source>
        <dbReference type="Pfam" id="PF03816"/>
    </source>
</evidence>
<organism evidence="3 4">
    <name type="scientific">Candidatus Colwellbacteria bacterium RIFCSPLOWO2_02_FULL_45_11</name>
    <dbReference type="NCBI Taxonomy" id="1797692"/>
    <lineage>
        <taxon>Bacteria</taxon>
        <taxon>Candidatus Colwelliibacteriota</taxon>
    </lineage>
</organism>
<dbReference type="InterPro" id="IPR050922">
    <property type="entry name" value="LytR/CpsA/Psr_CW_biosynth"/>
</dbReference>
<gene>
    <name evidence="3" type="ORF">A3I33_01450</name>
</gene>
<reference evidence="3 4" key="1">
    <citation type="journal article" date="2016" name="Nat. Commun.">
        <title>Thousands of microbial genomes shed light on interconnected biogeochemical processes in an aquifer system.</title>
        <authorList>
            <person name="Anantharaman K."/>
            <person name="Brown C.T."/>
            <person name="Hug L.A."/>
            <person name="Sharon I."/>
            <person name="Castelle C.J."/>
            <person name="Probst A.J."/>
            <person name="Thomas B.C."/>
            <person name="Singh A."/>
            <person name="Wilkins M.J."/>
            <person name="Karaoz U."/>
            <person name="Brodie E.L."/>
            <person name="Williams K.H."/>
            <person name="Hubbard S.S."/>
            <person name="Banfield J.F."/>
        </authorList>
    </citation>
    <scope>NUCLEOTIDE SEQUENCE [LARGE SCALE GENOMIC DNA]</scope>
</reference>
<dbReference type="PANTHER" id="PTHR33392">
    <property type="entry name" value="POLYISOPRENYL-TEICHOIC ACID--PEPTIDOGLYCAN TEICHOIC ACID TRANSFERASE TAGU"/>
    <property type="match status" value="1"/>
</dbReference>
<name>A0A1G1Z919_9BACT</name>
<dbReference type="Gene3D" id="3.40.630.190">
    <property type="entry name" value="LCP protein"/>
    <property type="match status" value="1"/>
</dbReference>
<dbReference type="AlphaFoldDB" id="A0A1G1Z919"/>
<dbReference type="PANTHER" id="PTHR33392:SF6">
    <property type="entry name" value="POLYISOPRENYL-TEICHOIC ACID--PEPTIDOGLYCAN TEICHOIC ACID TRANSFERASE TAGU"/>
    <property type="match status" value="1"/>
</dbReference>
<dbReference type="NCBIfam" id="TIGR00350">
    <property type="entry name" value="lytR_cpsA_psr"/>
    <property type="match status" value="1"/>
</dbReference>
<sequence>MRTAVAIIILLLILVGIGYLADSGEQSTTFFKNGDDGESSEEVSLLILGRVAEGQGGQWHAAPNLTDAIIIAQYLPERNRINLISLPRDLYGEFGGSEFKINEIYSRKKIGEFMEKLPEITGVEVENYLVVDVDTIKAAVDSLGGVDVALEEAVTDPVSGFKLEPGLHHLDGESVIWIMRNRFAPGGDFFREKNQHNIIASIFDAFNSLSSVEKTRFLLGMVPYAQGTETNFSVGELAPRLGDINEISFNSVTLDFSTGLLVSSYVVIGTTTVVTEVKNLATSTQQSSSTQDPSGQAGQSTATSLRAYVLIPREGINNYNAIREYIETKLQ</sequence>
<feature type="domain" description="Cell envelope-related transcriptional attenuator" evidence="2">
    <location>
        <begin position="66"/>
        <end position="205"/>
    </location>
</feature>
<proteinExistence type="inferred from homology"/>
<dbReference type="InterPro" id="IPR004474">
    <property type="entry name" value="LytR_CpsA_psr"/>
</dbReference>
<comment type="similarity">
    <text evidence="1">Belongs to the LytR/CpsA/Psr (LCP) family.</text>
</comment>
<evidence type="ECO:0000313" key="3">
    <source>
        <dbReference type="EMBL" id="OGY61132.1"/>
    </source>
</evidence>
<comment type="caution">
    <text evidence="3">The sequence shown here is derived from an EMBL/GenBank/DDBJ whole genome shotgun (WGS) entry which is preliminary data.</text>
</comment>
<dbReference type="Proteomes" id="UP000176544">
    <property type="component" value="Unassembled WGS sequence"/>
</dbReference>
<protein>
    <recommendedName>
        <fullName evidence="2">Cell envelope-related transcriptional attenuator domain-containing protein</fullName>
    </recommendedName>
</protein>
<dbReference type="Pfam" id="PF03816">
    <property type="entry name" value="LytR_cpsA_psr"/>
    <property type="match status" value="1"/>
</dbReference>
<evidence type="ECO:0000313" key="4">
    <source>
        <dbReference type="Proteomes" id="UP000176544"/>
    </source>
</evidence>
<evidence type="ECO:0000256" key="1">
    <source>
        <dbReference type="ARBA" id="ARBA00006068"/>
    </source>
</evidence>
<accession>A0A1G1Z919</accession>
<dbReference type="STRING" id="1797692.A3I33_01450"/>
<dbReference type="EMBL" id="MHJA01000012">
    <property type="protein sequence ID" value="OGY61132.1"/>
    <property type="molecule type" value="Genomic_DNA"/>
</dbReference>